<organism evidence="10 11">
    <name type="scientific">Aeropyrum pernix</name>
    <dbReference type="NCBI Taxonomy" id="56636"/>
    <lineage>
        <taxon>Archaea</taxon>
        <taxon>Thermoproteota</taxon>
        <taxon>Thermoprotei</taxon>
        <taxon>Desulfurococcales</taxon>
        <taxon>Desulfurococcaceae</taxon>
        <taxon>Aeropyrum</taxon>
    </lineage>
</organism>
<dbReference type="InterPro" id="IPR007197">
    <property type="entry name" value="rSAM"/>
</dbReference>
<dbReference type="PIRSF" id="PIRSF005963">
    <property type="entry name" value="Lipoyl_synth"/>
    <property type="match status" value="1"/>
</dbReference>
<keyword evidence="4 8" id="KW-0479">Metal-binding</keyword>
<dbReference type="InterPro" id="IPR058240">
    <property type="entry name" value="rSAM_sf"/>
</dbReference>
<comment type="catalytic activity">
    <reaction evidence="7 8">
        <text>[[Fe-S] cluster scaffold protein carrying a second [4Fe-4S](2+) cluster] + N(6)-octanoyl-L-lysyl-[protein] + 2 oxidized [2Fe-2S]-[ferredoxin] + 2 S-adenosyl-L-methionine + 4 H(+) = [[Fe-S] cluster scaffold protein] + N(6)-[(R)-dihydrolipoyl]-L-lysyl-[protein] + 4 Fe(3+) + 2 hydrogen sulfide + 2 5'-deoxyadenosine + 2 L-methionine + 2 reduced [2Fe-2S]-[ferredoxin]</text>
        <dbReference type="Rhea" id="RHEA:16585"/>
        <dbReference type="Rhea" id="RHEA-COMP:9928"/>
        <dbReference type="Rhea" id="RHEA-COMP:10000"/>
        <dbReference type="Rhea" id="RHEA-COMP:10001"/>
        <dbReference type="Rhea" id="RHEA-COMP:10475"/>
        <dbReference type="Rhea" id="RHEA-COMP:14568"/>
        <dbReference type="Rhea" id="RHEA-COMP:14569"/>
        <dbReference type="ChEBI" id="CHEBI:15378"/>
        <dbReference type="ChEBI" id="CHEBI:17319"/>
        <dbReference type="ChEBI" id="CHEBI:29034"/>
        <dbReference type="ChEBI" id="CHEBI:29919"/>
        <dbReference type="ChEBI" id="CHEBI:33722"/>
        <dbReference type="ChEBI" id="CHEBI:33737"/>
        <dbReference type="ChEBI" id="CHEBI:33738"/>
        <dbReference type="ChEBI" id="CHEBI:57844"/>
        <dbReference type="ChEBI" id="CHEBI:59789"/>
        <dbReference type="ChEBI" id="CHEBI:78809"/>
        <dbReference type="ChEBI" id="CHEBI:83100"/>
        <dbReference type="EC" id="2.8.1.8"/>
    </reaction>
</comment>
<evidence type="ECO:0000256" key="2">
    <source>
        <dbReference type="ARBA" id="ARBA00022679"/>
    </source>
</evidence>
<evidence type="ECO:0000256" key="1">
    <source>
        <dbReference type="ARBA" id="ARBA00022485"/>
    </source>
</evidence>
<sequence length="295" mass="32450">MAMEAAKPRLRVRINDSYVKVARLVAGLGIATVCEGALCPNIFTCWGEGTATFMIMGDTCTRGCRFCYVKKGVPEPLDPLEPYKVALAVDALGLDYVTLTSVDRDDLPDGGASHFAATVRAIKRLRPDTIVEALIPDFQGVEEHVRLVAASGLEVLAHNIETVERLTPLVRDRRAGYRQSLRVLEIAKEEGVVTKSSILLGLGEDKSEVIEAMRDLRSVGVDILVLSQYYRPSRKQLPVAKRYSLSEFRELAEKGIRMGFAYVVAHPLARTSFKAKEAYLAAVRRVEAEGGGRRA</sequence>
<dbReference type="SFLD" id="SFLDS00029">
    <property type="entry name" value="Radical_SAM"/>
    <property type="match status" value="1"/>
</dbReference>
<dbReference type="UniPathway" id="UPA00538">
    <property type="reaction ID" value="UER00593"/>
</dbReference>
<dbReference type="GO" id="GO:0005737">
    <property type="term" value="C:cytoplasm"/>
    <property type="evidence" value="ECO:0007669"/>
    <property type="project" value="UniProtKB-SubCell"/>
</dbReference>
<protein>
    <recommendedName>
        <fullName evidence="8">Lipoyl synthase</fullName>
        <ecNumber evidence="8">2.8.1.8</ecNumber>
    </recommendedName>
    <alternativeName>
        <fullName evidence="8">Lip-syn</fullName>
        <shortName evidence="8">LS</shortName>
    </alternativeName>
    <alternativeName>
        <fullName evidence="8">Lipoate synthase</fullName>
    </alternativeName>
    <alternativeName>
        <fullName evidence="8">Lipoic acid synthase</fullName>
    </alternativeName>
    <alternativeName>
        <fullName evidence="8">Sulfur insertion protein LipA</fullName>
    </alternativeName>
</protein>
<feature type="binding site" evidence="8">
    <location>
        <position position="60"/>
    </location>
    <ligand>
        <name>[4Fe-4S] cluster</name>
        <dbReference type="ChEBI" id="CHEBI:49883"/>
        <label>2</label>
        <note>4Fe-4S-S-AdoMet</note>
    </ligand>
</feature>
<dbReference type="NCBIfam" id="NF004019">
    <property type="entry name" value="PRK05481.1"/>
    <property type="match status" value="1"/>
</dbReference>
<evidence type="ECO:0000313" key="11">
    <source>
        <dbReference type="Proteomes" id="UP000291213"/>
    </source>
</evidence>
<dbReference type="Pfam" id="PF04055">
    <property type="entry name" value="Radical_SAM"/>
    <property type="match status" value="1"/>
</dbReference>
<dbReference type="EMBL" id="BDMD01000001">
    <property type="protein sequence ID" value="GBF08357.1"/>
    <property type="molecule type" value="Genomic_DNA"/>
</dbReference>
<dbReference type="NCBIfam" id="TIGR00510">
    <property type="entry name" value="lipA"/>
    <property type="match status" value="1"/>
</dbReference>
<dbReference type="NCBIfam" id="NF009544">
    <property type="entry name" value="PRK12928.1"/>
    <property type="match status" value="1"/>
</dbReference>
<evidence type="ECO:0000256" key="4">
    <source>
        <dbReference type="ARBA" id="ARBA00022723"/>
    </source>
</evidence>
<evidence type="ECO:0000256" key="3">
    <source>
        <dbReference type="ARBA" id="ARBA00022691"/>
    </source>
</evidence>
<dbReference type="HAMAP" id="MF_00206">
    <property type="entry name" value="Lipoyl_synth"/>
    <property type="match status" value="1"/>
</dbReference>
<evidence type="ECO:0000313" key="10">
    <source>
        <dbReference type="EMBL" id="GBF08357.1"/>
    </source>
</evidence>
<comment type="subcellular location">
    <subcellularLocation>
        <location evidence="8">Cytoplasm</location>
    </subcellularLocation>
</comment>
<keyword evidence="3 8" id="KW-0949">S-adenosyl-L-methionine</keyword>
<comment type="cofactor">
    <cofactor evidence="8">
        <name>[4Fe-4S] cluster</name>
        <dbReference type="ChEBI" id="CHEBI:49883"/>
    </cofactor>
    <text evidence="8">Binds 2 [4Fe-4S] clusters per subunit. One cluster is coordinated with 3 cysteines and an exchangeable S-adenosyl-L-methionine.</text>
</comment>
<keyword evidence="2 8" id="KW-0808">Transferase</keyword>
<dbReference type="CDD" id="cd01335">
    <property type="entry name" value="Radical_SAM"/>
    <property type="match status" value="1"/>
</dbReference>
<comment type="similarity">
    <text evidence="8">Belongs to the radical SAM superfamily. Lipoyl synthase family.</text>
</comment>
<comment type="function">
    <text evidence="8">Catalyzes the radical-mediated insertion of two sulfur atoms into the C-6 and C-8 positions of the octanoyl moiety bound to the lipoyl domains of lipoate-dependent enzymes, thereby converting the octanoylated domains into lipoylated derivatives.</text>
</comment>
<dbReference type="GO" id="GO:0016992">
    <property type="term" value="F:lipoate synthase activity"/>
    <property type="evidence" value="ECO:0007669"/>
    <property type="project" value="UniProtKB-UniRule"/>
</dbReference>
<dbReference type="SMART" id="SM00729">
    <property type="entry name" value="Elp3"/>
    <property type="match status" value="1"/>
</dbReference>
<evidence type="ECO:0000256" key="7">
    <source>
        <dbReference type="ARBA" id="ARBA00047326"/>
    </source>
</evidence>
<gene>
    <name evidence="8" type="primary">lipA</name>
    <name evidence="10" type="ORF">apy_00820</name>
</gene>
<keyword evidence="5 8" id="KW-0408">Iron</keyword>
<dbReference type="InterPro" id="IPR006638">
    <property type="entry name" value="Elp3/MiaA/NifB-like_rSAM"/>
</dbReference>
<dbReference type="Proteomes" id="UP000291213">
    <property type="component" value="Unassembled WGS sequence"/>
</dbReference>
<dbReference type="SUPFAM" id="SSF102114">
    <property type="entry name" value="Radical SAM enzymes"/>
    <property type="match status" value="1"/>
</dbReference>
<dbReference type="PANTHER" id="PTHR10949">
    <property type="entry name" value="LIPOYL SYNTHASE"/>
    <property type="match status" value="1"/>
</dbReference>
<feature type="binding site" evidence="8">
    <location>
        <position position="64"/>
    </location>
    <ligand>
        <name>[4Fe-4S] cluster</name>
        <dbReference type="ChEBI" id="CHEBI:49883"/>
        <label>2</label>
        <note>4Fe-4S-S-AdoMet</note>
    </ligand>
</feature>
<evidence type="ECO:0000256" key="5">
    <source>
        <dbReference type="ARBA" id="ARBA00023004"/>
    </source>
</evidence>
<comment type="pathway">
    <text evidence="8">Protein modification; protein lipoylation via endogenous pathway; protein N(6)-(lipoyl)lysine from octanoyl-[acyl-carrier-protein]: step 2/2.</text>
</comment>
<feature type="binding site" evidence="8">
    <location>
        <position position="45"/>
    </location>
    <ligand>
        <name>[4Fe-4S] cluster</name>
        <dbReference type="ChEBI" id="CHEBI:49883"/>
        <label>1</label>
    </ligand>
</feature>
<reference evidence="10 11" key="1">
    <citation type="submission" date="2017-02" db="EMBL/GenBank/DDBJ databases">
        <title>isolation and characterization of a novel temperate virus Aeropyrum globular virus 1 infecting hyperthermophilic archaeon Aeropyrum.</title>
        <authorList>
            <person name="Yumiya M."/>
            <person name="Yoshida T."/>
            <person name="Sako Y."/>
        </authorList>
    </citation>
    <scope>NUCLEOTIDE SEQUENCE [LARGE SCALE GENOMIC DNA]</scope>
    <source>
        <strain evidence="10 11">YK1-12-2013</strain>
    </source>
</reference>
<dbReference type="Gene3D" id="3.20.20.70">
    <property type="entry name" value="Aldolase class I"/>
    <property type="match status" value="1"/>
</dbReference>
<feature type="domain" description="Radical SAM core" evidence="9">
    <location>
        <begin position="46"/>
        <end position="261"/>
    </location>
</feature>
<feature type="binding site" evidence="8">
    <location>
        <position position="67"/>
    </location>
    <ligand>
        <name>[4Fe-4S] cluster</name>
        <dbReference type="ChEBI" id="CHEBI:49883"/>
        <label>2</label>
        <note>4Fe-4S-S-AdoMet</note>
    </ligand>
</feature>
<feature type="binding site" evidence="8">
    <location>
        <position position="34"/>
    </location>
    <ligand>
        <name>[4Fe-4S] cluster</name>
        <dbReference type="ChEBI" id="CHEBI:49883"/>
        <label>1</label>
    </ligand>
</feature>
<dbReference type="GO" id="GO:0009249">
    <property type="term" value="P:protein lipoylation"/>
    <property type="evidence" value="ECO:0007669"/>
    <property type="project" value="UniProtKB-UniRule"/>
</dbReference>
<dbReference type="EC" id="2.8.1.8" evidence="8"/>
<dbReference type="PROSITE" id="PS51918">
    <property type="entry name" value="RADICAL_SAM"/>
    <property type="match status" value="1"/>
</dbReference>
<dbReference type="InterPro" id="IPR013785">
    <property type="entry name" value="Aldolase_TIM"/>
</dbReference>
<evidence type="ECO:0000256" key="6">
    <source>
        <dbReference type="ARBA" id="ARBA00023014"/>
    </source>
</evidence>
<dbReference type="AlphaFoldDB" id="A0A401H7B1"/>
<dbReference type="InterPro" id="IPR003698">
    <property type="entry name" value="Lipoyl_synth"/>
</dbReference>
<keyword evidence="1 8" id="KW-0004">4Fe-4S</keyword>
<accession>A0A401H7B1</accession>
<dbReference type="GO" id="GO:0046872">
    <property type="term" value="F:metal ion binding"/>
    <property type="evidence" value="ECO:0007669"/>
    <property type="project" value="UniProtKB-KW"/>
</dbReference>
<keyword evidence="6 8" id="KW-0411">Iron-sulfur</keyword>
<dbReference type="PANTHER" id="PTHR10949:SF0">
    <property type="entry name" value="LIPOYL SYNTHASE, MITOCHONDRIAL"/>
    <property type="match status" value="1"/>
</dbReference>
<feature type="binding site" evidence="8">
    <location>
        <position position="272"/>
    </location>
    <ligand>
        <name>[4Fe-4S] cluster</name>
        <dbReference type="ChEBI" id="CHEBI:49883"/>
        <label>1</label>
    </ligand>
</feature>
<proteinExistence type="inferred from homology"/>
<feature type="binding site" evidence="8">
    <location>
        <position position="39"/>
    </location>
    <ligand>
        <name>[4Fe-4S] cluster</name>
        <dbReference type="ChEBI" id="CHEBI:49883"/>
        <label>1</label>
    </ligand>
</feature>
<dbReference type="GO" id="GO:0051539">
    <property type="term" value="F:4 iron, 4 sulfur cluster binding"/>
    <property type="evidence" value="ECO:0007669"/>
    <property type="project" value="UniProtKB-UniRule"/>
</dbReference>
<name>A0A401H7B1_AERPX</name>
<keyword evidence="8" id="KW-0963">Cytoplasm</keyword>
<comment type="caution">
    <text evidence="10">The sequence shown here is derived from an EMBL/GenBank/DDBJ whole genome shotgun (WGS) entry which is preliminary data.</text>
</comment>
<evidence type="ECO:0000256" key="8">
    <source>
        <dbReference type="HAMAP-Rule" id="MF_00206"/>
    </source>
</evidence>
<evidence type="ECO:0000259" key="9">
    <source>
        <dbReference type="PROSITE" id="PS51918"/>
    </source>
</evidence>